<proteinExistence type="predicted"/>
<gene>
    <name evidence="8" type="ORF">TTHERM_00726230</name>
</gene>
<dbReference type="HOGENOM" id="CLU_355099_0_0_1"/>
<feature type="domain" description="Protein kinase" evidence="7">
    <location>
        <begin position="272"/>
        <end position="580"/>
    </location>
</feature>
<dbReference type="SUPFAM" id="SSF56112">
    <property type="entry name" value="Protein kinase-like (PK-like)"/>
    <property type="match status" value="1"/>
</dbReference>
<keyword evidence="3 6" id="KW-0547">Nucleotide-binding</keyword>
<sequence>MQNEEELFLNCQENLLTNFIDDRNNFDFDYLHTIFNQQTQKLAEQNEQYQPNIDGNLINKQDNKTNYPRNQLLIEQAQISTDQTQFYGFKNHEKIAQFQPNQEDTLLIKENNIIESPRNQIIFNQVYSSRESTQIYGLENQETLTYASFHKFIQKMNNQKKQQDSMQTNSNIDITEVNQSSLQNTIDFSSQQKFISQNKTYQEEITQVSKEQETIQSSQYFEELNHQQISKNQNSKDEKISTQKDQKQILQNLQDNNFEKQNMDNLKSNYKLVKIGELGRGGFGSVSIYYDNVTRNKIAVKEFNSLKEYQQEKNILQKIQFQELFLEVKKYTCQLIDFNDYNYTLALEMGFSTLQEAAQILNLQKTGFSIPNLINFLNSMVCFCIELHKIKYYHGDIKPQNIIITINQNSSEFQQSFGICEFVEANIKFIDFGSFSNDVDCYYEYVSAKYKCLFFEEIFQEQQLTWEQILFAEIYSCCKTCIYTMSLELQNEYILFNKSQVDQQNPNQEQKLKLFDFLDLFLTQNPSQNNILQDGISLQKLVQFQQKYLVQNQTVLVQNYYQIDLIQKQVWKKIQTDDFVESQINNQFQQNMLKACSFRNKILLDKQIQLTSNQLNEYSIQDILDNLFLLLFSFDLSQEEFYKIKEINDWIQDQDKYTSNEKISFSLEICSLFQMYQQDSQQKDIIILQLKEQYKVLNQELNQFQKQVYEQIILNYENKSIQFQEQALVFMLSNQYSHNSFLDVFLLFCSFSNLRQNKQLFDLQNLTRYPFRSQLVDWFNKNQNLMSIYKRNIFYYCLIVIDIILLQDYNDTLSIYRKLRQNAKMINKKIEAEIIFLIQFSLLKQKKQTDFASLNNSLAILSQANYKSQLYFYFQNLFQDFIKQNLSIVKQELTFKSVMDTIF</sequence>
<evidence type="ECO:0000259" key="7">
    <source>
        <dbReference type="PROSITE" id="PS50011"/>
    </source>
</evidence>
<dbReference type="PROSITE" id="PS50011">
    <property type="entry name" value="PROTEIN_KINASE_DOM"/>
    <property type="match status" value="1"/>
</dbReference>
<dbReference type="PANTHER" id="PTHR45646">
    <property type="entry name" value="SERINE/THREONINE-PROTEIN KINASE DOA-RELATED"/>
    <property type="match status" value="1"/>
</dbReference>
<dbReference type="GO" id="GO:0005634">
    <property type="term" value="C:nucleus"/>
    <property type="evidence" value="ECO:0007669"/>
    <property type="project" value="TreeGrafter"/>
</dbReference>
<dbReference type="GO" id="GO:0005524">
    <property type="term" value="F:ATP binding"/>
    <property type="evidence" value="ECO:0007669"/>
    <property type="project" value="UniProtKB-UniRule"/>
</dbReference>
<name>Q24GG8_TETTS</name>
<evidence type="ECO:0000256" key="5">
    <source>
        <dbReference type="ARBA" id="ARBA00022840"/>
    </source>
</evidence>
<evidence type="ECO:0000256" key="1">
    <source>
        <dbReference type="ARBA" id="ARBA00022527"/>
    </source>
</evidence>
<dbReference type="InterPro" id="IPR051175">
    <property type="entry name" value="CLK_kinases"/>
</dbReference>
<keyword evidence="2" id="KW-0808">Transferase</keyword>
<evidence type="ECO:0000256" key="3">
    <source>
        <dbReference type="ARBA" id="ARBA00022741"/>
    </source>
</evidence>
<evidence type="ECO:0000256" key="2">
    <source>
        <dbReference type="ARBA" id="ARBA00022679"/>
    </source>
</evidence>
<dbReference type="InterPro" id="IPR017441">
    <property type="entry name" value="Protein_kinase_ATP_BS"/>
</dbReference>
<dbReference type="InterPro" id="IPR000719">
    <property type="entry name" value="Prot_kinase_dom"/>
</dbReference>
<keyword evidence="5 6" id="KW-0067">ATP-binding</keyword>
<keyword evidence="4 8" id="KW-0418">Kinase</keyword>
<evidence type="ECO:0000313" key="9">
    <source>
        <dbReference type="Proteomes" id="UP000009168"/>
    </source>
</evidence>
<dbReference type="PANTHER" id="PTHR45646:SF11">
    <property type="entry name" value="SERINE_THREONINE-PROTEIN KINASE DOA"/>
    <property type="match status" value="1"/>
</dbReference>
<organism evidence="8 9">
    <name type="scientific">Tetrahymena thermophila (strain SB210)</name>
    <dbReference type="NCBI Taxonomy" id="312017"/>
    <lineage>
        <taxon>Eukaryota</taxon>
        <taxon>Sar</taxon>
        <taxon>Alveolata</taxon>
        <taxon>Ciliophora</taxon>
        <taxon>Intramacronucleata</taxon>
        <taxon>Oligohymenophorea</taxon>
        <taxon>Hymenostomatida</taxon>
        <taxon>Tetrahymenina</taxon>
        <taxon>Tetrahymenidae</taxon>
        <taxon>Tetrahymena</taxon>
    </lineage>
</organism>
<dbReference type="PROSITE" id="PS00107">
    <property type="entry name" value="PROTEIN_KINASE_ATP"/>
    <property type="match status" value="1"/>
</dbReference>
<dbReference type="EMBL" id="GG662257">
    <property type="protein sequence ID" value="EAS06903.2"/>
    <property type="molecule type" value="Genomic_DNA"/>
</dbReference>
<dbReference type="GeneID" id="7845521"/>
<dbReference type="AlphaFoldDB" id="Q24GG8"/>
<dbReference type="STRING" id="312017.Q24GG8"/>
<dbReference type="PROSITE" id="PS00108">
    <property type="entry name" value="PROTEIN_KINASE_ST"/>
    <property type="match status" value="1"/>
</dbReference>
<reference evidence="9" key="1">
    <citation type="journal article" date="2006" name="PLoS Biol.">
        <title>Macronuclear genome sequence of the ciliate Tetrahymena thermophila, a model eukaryote.</title>
        <authorList>
            <person name="Eisen J.A."/>
            <person name="Coyne R.S."/>
            <person name="Wu M."/>
            <person name="Wu D."/>
            <person name="Thiagarajan M."/>
            <person name="Wortman J.R."/>
            <person name="Badger J.H."/>
            <person name="Ren Q."/>
            <person name="Amedeo P."/>
            <person name="Jones K.M."/>
            <person name="Tallon L.J."/>
            <person name="Delcher A.L."/>
            <person name="Salzberg S.L."/>
            <person name="Silva J.C."/>
            <person name="Haas B.J."/>
            <person name="Majoros W.H."/>
            <person name="Farzad M."/>
            <person name="Carlton J.M."/>
            <person name="Smith R.K. Jr."/>
            <person name="Garg J."/>
            <person name="Pearlman R.E."/>
            <person name="Karrer K.M."/>
            <person name="Sun L."/>
            <person name="Manning G."/>
            <person name="Elde N.C."/>
            <person name="Turkewitz A.P."/>
            <person name="Asai D.J."/>
            <person name="Wilkes D.E."/>
            <person name="Wang Y."/>
            <person name="Cai H."/>
            <person name="Collins K."/>
            <person name="Stewart B.A."/>
            <person name="Lee S.R."/>
            <person name="Wilamowska K."/>
            <person name="Weinberg Z."/>
            <person name="Ruzzo W.L."/>
            <person name="Wloga D."/>
            <person name="Gaertig J."/>
            <person name="Frankel J."/>
            <person name="Tsao C.-C."/>
            <person name="Gorovsky M.A."/>
            <person name="Keeling P.J."/>
            <person name="Waller R.F."/>
            <person name="Patron N.J."/>
            <person name="Cherry J.M."/>
            <person name="Stover N.A."/>
            <person name="Krieger C.J."/>
            <person name="del Toro C."/>
            <person name="Ryder H.F."/>
            <person name="Williamson S.C."/>
            <person name="Barbeau R.A."/>
            <person name="Hamilton E.P."/>
            <person name="Orias E."/>
        </authorList>
    </citation>
    <scope>NUCLEOTIDE SEQUENCE [LARGE SCALE GENOMIC DNA]</scope>
    <source>
        <strain evidence="9">SB210</strain>
    </source>
</reference>
<evidence type="ECO:0000313" key="8">
    <source>
        <dbReference type="EMBL" id="EAS06903.2"/>
    </source>
</evidence>
<dbReference type="Gene3D" id="1.10.510.10">
    <property type="entry name" value="Transferase(Phosphotransferase) domain 1"/>
    <property type="match status" value="1"/>
</dbReference>
<keyword evidence="9" id="KW-1185">Reference proteome</keyword>
<dbReference type="KEGG" id="tet:TTHERM_00726230"/>
<evidence type="ECO:0000256" key="6">
    <source>
        <dbReference type="PROSITE-ProRule" id="PRU10141"/>
    </source>
</evidence>
<keyword evidence="1" id="KW-0723">Serine/threonine-protein kinase</keyword>
<dbReference type="Proteomes" id="UP000009168">
    <property type="component" value="Unassembled WGS sequence"/>
</dbReference>
<dbReference type="GO" id="GO:0004674">
    <property type="term" value="F:protein serine/threonine kinase activity"/>
    <property type="evidence" value="ECO:0007669"/>
    <property type="project" value="UniProtKB-KW"/>
</dbReference>
<dbReference type="SMART" id="SM00220">
    <property type="entry name" value="S_TKc"/>
    <property type="match status" value="1"/>
</dbReference>
<accession>Q24GG8</accession>
<protein>
    <submittedName>
        <fullName evidence="8">Kinase domain protein</fullName>
    </submittedName>
</protein>
<dbReference type="RefSeq" id="XP_001027145.2">
    <property type="nucleotide sequence ID" value="XM_001027145.2"/>
</dbReference>
<feature type="binding site" evidence="6">
    <location>
        <position position="301"/>
    </location>
    <ligand>
        <name>ATP</name>
        <dbReference type="ChEBI" id="CHEBI:30616"/>
    </ligand>
</feature>
<dbReference type="InterPro" id="IPR008271">
    <property type="entry name" value="Ser/Thr_kinase_AS"/>
</dbReference>
<dbReference type="InParanoid" id="Q24GG8"/>
<dbReference type="Pfam" id="PF00069">
    <property type="entry name" value="Pkinase"/>
    <property type="match status" value="1"/>
</dbReference>
<dbReference type="InterPro" id="IPR011009">
    <property type="entry name" value="Kinase-like_dom_sf"/>
</dbReference>
<evidence type="ECO:0000256" key="4">
    <source>
        <dbReference type="ARBA" id="ARBA00022777"/>
    </source>
</evidence>